<feature type="compositionally biased region" description="Low complexity" evidence="8">
    <location>
        <begin position="488"/>
        <end position="500"/>
    </location>
</feature>
<comment type="subcellular location">
    <subcellularLocation>
        <location evidence="1">Membrane</location>
        <topology evidence="1">Multi-pass membrane protein</topology>
    </subcellularLocation>
</comment>
<dbReference type="GO" id="GO:0035725">
    <property type="term" value="P:sodium ion transmembrane transport"/>
    <property type="evidence" value="ECO:0007669"/>
    <property type="project" value="TreeGrafter"/>
</dbReference>
<dbReference type="PANTHER" id="PTHR11616:SF240">
    <property type="entry name" value="BLOATED TUBULES, ISOFORM B-RELATED"/>
    <property type="match status" value="1"/>
</dbReference>
<evidence type="ECO:0000256" key="5">
    <source>
        <dbReference type="ARBA" id="ARBA00022989"/>
    </source>
</evidence>
<keyword evidence="4" id="KW-0769">Symport</keyword>
<feature type="transmembrane region" description="Helical" evidence="9">
    <location>
        <begin position="351"/>
        <end position="376"/>
    </location>
</feature>
<feature type="region of interest" description="Disordered" evidence="8">
    <location>
        <begin position="433"/>
        <end position="511"/>
    </location>
</feature>
<reference evidence="12" key="1">
    <citation type="submission" date="2017-02" db="UniProtKB">
        <authorList>
            <consortium name="WormBaseParasite"/>
        </authorList>
    </citation>
    <scope>IDENTIFICATION</scope>
</reference>
<gene>
    <name evidence="10" type="ORF">HPLM_LOCUS19681</name>
</gene>
<feature type="transmembrane region" description="Helical" evidence="9">
    <location>
        <begin position="177"/>
        <end position="210"/>
    </location>
</feature>
<dbReference type="OrthoDB" id="5876630at2759"/>
<keyword evidence="11" id="KW-1185">Reference proteome</keyword>
<dbReference type="SUPFAM" id="SSF161070">
    <property type="entry name" value="SNF-like"/>
    <property type="match status" value="1"/>
</dbReference>
<evidence type="ECO:0000256" key="7">
    <source>
        <dbReference type="PIRSR" id="PIRSR600175-2"/>
    </source>
</evidence>
<evidence type="ECO:0000256" key="3">
    <source>
        <dbReference type="ARBA" id="ARBA00022692"/>
    </source>
</evidence>
<evidence type="ECO:0000313" key="12">
    <source>
        <dbReference type="WBParaSite" id="HPLM_0001969001-mRNA-1"/>
    </source>
</evidence>
<dbReference type="GO" id="GO:0015293">
    <property type="term" value="F:symporter activity"/>
    <property type="evidence" value="ECO:0007669"/>
    <property type="project" value="UniProtKB-KW"/>
</dbReference>
<feature type="transmembrane region" description="Helical" evidence="9">
    <location>
        <begin position="406"/>
        <end position="427"/>
    </location>
</feature>
<organism evidence="12">
    <name type="scientific">Haemonchus placei</name>
    <name type="common">Barber's pole worm</name>
    <dbReference type="NCBI Taxonomy" id="6290"/>
    <lineage>
        <taxon>Eukaryota</taxon>
        <taxon>Metazoa</taxon>
        <taxon>Ecdysozoa</taxon>
        <taxon>Nematoda</taxon>
        <taxon>Chromadorea</taxon>
        <taxon>Rhabditida</taxon>
        <taxon>Rhabditina</taxon>
        <taxon>Rhabditomorpha</taxon>
        <taxon>Strongyloidea</taxon>
        <taxon>Trichostrongylidae</taxon>
        <taxon>Haemonchus</taxon>
    </lineage>
</organism>
<evidence type="ECO:0000313" key="11">
    <source>
        <dbReference type="Proteomes" id="UP000268014"/>
    </source>
</evidence>
<dbReference type="WBParaSite" id="HPLM_0001969001-mRNA-1">
    <property type="protein sequence ID" value="HPLM_0001969001-mRNA-1"/>
    <property type="gene ID" value="HPLM_0001969001"/>
</dbReference>
<evidence type="ECO:0000256" key="9">
    <source>
        <dbReference type="SAM" id="Phobius"/>
    </source>
</evidence>
<dbReference type="InterPro" id="IPR000175">
    <property type="entry name" value="Na/ntran_symport"/>
</dbReference>
<feature type="transmembrane region" description="Helical" evidence="9">
    <location>
        <begin position="20"/>
        <end position="41"/>
    </location>
</feature>
<keyword evidence="2" id="KW-0813">Transport</keyword>
<keyword evidence="6 9" id="KW-0472">Membrane</keyword>
<reference evidence="10 11" key="2">
    <citation type="submission" date="2018-11" db="EMBL/GenBank/DDBJ databases">
        <authorList>
            <consortium name="Pathogen Informatics"/>
        </authorList>
    </citation>
    <scope>NUCLEOTIDE SEQUENCE [LARGE SCALE GENOMIC DNA]</scope>
    <source>
        <strain evidence="10 11">MHpl1</strain>
    </source>
</reference>
<dbReference type="PROSITE" id="PS50267">
    <property type="entry name" value="NA_NEUROTRAN_SYMP_3"/>
    <property type="match status" value="1"/>
</dbReference>
<keyword evidence="5 9" id="KW-1133">Transmembrane helix</keyword>
<dbReference type="Proteomes" id="UP000268014">
    <property type="component" value="Unassembled WGS sequence"/>
</dbReference>
<feature type="compositionally biased region" description="Basic and acidic residues" evidence="8">
    <location>
        <begin position="459"/>
        <end position="485"/>
    </location>
</feature>
<dbReference type="PANTHER" id="PTHR11616">
    <property type="entry name" value="SODIUM/CHLORIDE DEPENDENT TRANSPORTER"/>
    <property type="match status" value="1"/>
</dbReference>
<name>A0A0N4X5P8_HAEPC</name>
<dbReference type="Pfam" id="PF00209">
    <property type="entry name" value="SNF"/>
    <property type="match status" value="1"/>
</dbReference>
<feature type="transmembrane region" description="Helical" evidence="9">
    <location>
        <begin position="62"/>
        <end position="79"/>
    </location>
</feature>
<evidence type="ECO:0000256" key="4">
    <source>
        <dbReference type="ARBA" id="ARBA00022847"/>
    </source>
</evidence>
<evidence type="ECO:0000256" key="8">
    <source>
        <dbReference type="SAM" id="MobiDB-lite"/>
    </source>
</evidence>
<keyword evidence="7" id="KW-1015">Disulfide bond</keyword>
<feature type="disulfide bond" evidence="7">
    <location>
        <begin position="113"/>
        <end position="122"/>
    </location>
</feature>
<sequence length="511" mass="57274">MNEMWILPVEAVINGGLAFIVAYVIILVLFVHPTLFLVLFVSQCTQRGLVNVFHLYGRVCRGFGYGYVVLIFMAQMSIFHQGQLLIKHGTVVYNDSLSIGICSENFVKNWHECSSVFLDTHCRAAKMNSNFYAEGFCWNRPMKSAKISNSANSYVRYITEERGGDGIDFPMLGRSAALLAVVTLLAMNGPSLLIALLAILAVIFLIMAILDNVHIFTSGAFSKLNALTDFRLLGDPEDVLVHPSYVPTRSEQPFPGVDHSFPAGVLGIGVGRSDSILHVIISKPSWELFYDLMYYPGLMAEVYSMFKNYSSQLFDHAEWMLIYHITTSFAAFFMILAIARKQGANKYIERAIFVAAYAIVCMFYFLIMSLEIIQIYDLIVIVSLEQEKIDLLISQNKTNDVVQECLSIVLALVPILLPVFFFFYAWFRKKGKPKASSDAQKPTRRRPKDKKTGKKKSSDKKTDDHSADKGSDSLDEEFKKDEGKMSRARSSTDASTASGSKEGGHTRQKNS</sequence>
<keyword evidence="3 9" id="KW-0812">Transmembrane</keyword>
<evidence type="ECO:0000256" key="2">
    <source>
        <dbReference type="ARBA" id="ARBA00022448"/>
    </source>
</evidence>
<protein>
    <submittedName>
        <fullName evidence="12">LMBR1 domain-containing protein 2</fullName>
    </submittedName>
</protein>
<evidence type="ECO:0000256" key="1">
    <source>
        <dbReference type="ARBA" id="ARBA00004141"/>
    </source>
</evidence>
<feature type="compositionally biased region" description="Basic residues" evidence="8">
    <location>
        <begin position="442"/>
        <end position="458"/>
    </location>
</feature>
<dbReference type="AlphaFoldDB" id="A0A0N4X5P8"/>
<dbReference type="InterPro" id="IPR037272">
    <property type="entry name" value="SNS_sf"/>
</dbReference>
<accession>A0A0N4X5P8</accession>
<feature type="transmembrane region" description="Helical" evidence="9">
    <location>
        <begin position="321"/>
        <end position="339"/>
    </location>
</feature>
<evidence type="ECO:0000313" key="10">
    <source>
        <dbReference type="EMBL" id="VDO78684.1"/>
    </source>
</evidence>
<evidence type="ECO:0000256" key="6">
    <source>
        <dbReference type="ARBA" id="ARBA00023136"/>
    </source>
</evidence>
<dbReference type="GO" id="GO:0005886">
    <property type="term" value="C:plasma membrane"/>
    <property type="evidence" value="ECO:0007669"/>
    <property type="project" value="TreeGrafter"/>
</dbReference>
<proteinExistence type="predicted"/>
<dbReference type="EMBL" id="UZAF01021504">
    <property type="protein sequence ID" value="VDO78684.1"/>
    <property type="molecule type" value="Genomic_DNA"/>
</dbReference>